<dbReference type="SUPFAM" id="SSF50346">
    <property type="entry name" value="PRC-barrel domain"/>
    <property type="match status" value="1"/>
</dbReference>
<sequence length="408" mass="42890">MKRVLATTALAALATAPALAQDGQAQMMPSDMIGETLYGAESIPVEPLSEVDAAWAELGEVSDVLLAETGEPEALIIMFGDREIELAYDQIAALPDSDDEGEFFVVTSQGEDALAEAPEFDPAGAEGRLASAGSETTGSETGTDESDAEIETVDIQEPVEGEEMAEGEMTTVPIQDPDEAETAEAGDAAATDEGMETAETELVPADEEAETADIAVEEMTEDAPEADMAEAEIVEGDAEIMATDDVLAEEAPESDIAEGETEFVPADDTETAAVEEGELIEEDPVTEMAETEMEMVEEETADLAPEIVVDGYTRLASDAITVDDLTGASVYGSDEERVGEVSELLLDDSGAISQAIVDVGGFLGLGEHSVAVDLQELNIQRSEAGDDLRVYVGATEEQLEALPEYEGQ</sequence>
<feature type="domain" description="PRC-barrel" evidence="3">
    <location>
        <begin position="319"/>
        <end position="379"/>
    </location>
</feature>
<feature type="compositionally biased region" description="Acidic residues" evidence="1">
    <location>
        <begin position="142"/>
        <end position="166"/>
    </location>
</feature>
<accession>A0A1I5QPM0</accession>
<dbReference type="PANTHER" id="PTHR36505">
    <property type="entry name" value="BLR1072 PROTEIN"/>
    <property type="match status" value="1"/>
</dbReference>
<dbReference type="Proteomes" id="UP000199356">
    <property type="component" value="Unassembled WGS sequence"/>
</dbReference>
<dbReference type="RefSeq" id="WP_093421271.1">
    <property type="nucleotide sequence ID" value="NZ_FOXA01000007.1"/>
</dbReference>
<proteinExistence type="predicted"/>
<dbReference type="Pfam" id="PF05239">
    <property type="entry name" value="PRC"/>
    <property type="match status" value="1"/>
</dbReference>
<dbReference type="STRING" id="441119.SAMN04488047_10751"/>
<evidence type="ECO:0000313" key="5">
    <source>
        <dbReference type="Proteomes" id="UP000199356"/>
    </source>
</evidence>
<dbReference type="Gene3D" id="2.30.30.240">
    <property type="entry name" value="PRC-barrel domain"/>
    <property type="match status" value="1"/>
</dbReference>
<evidence type="ECO:0000259" key="3">
    <source>
        <dbReference type="Pfam" id="PF05239"/>
    </source>
</evidence>
<protein>
    <submittedName>
        <fullName evidence="4">PRC-barrel domain-containing protein</fullName>
    </submittedName>
</protein>
<organism evidence="4 5">
    <name type="scientific">Tranquillimonas alkanivorans</name>
    <dbReference type="NCBI Taxonomy" id="441119"/>
    <lineage>
        <taxon>Bacteria</taxon>
        <taxon>Pseudomonadati</taxon>
        <taxon>Pseudomonadota</taxon>
        <taxon>Alphaproteobacteria</taxon>
        <taxon>Rhodobacterales</taxon>
        <taxon>Roseobacteraceae</taxon>
        <taxon>Tranquillimonas</taxon>
    </lineage>
</organism>
<evidence type="ECO:0000313" key="4">
    <source>
        <dbReference type="EMBL" id="SFP48258.1"/>
    </source>
</evidence>
<dbReference type="AlphaFoldDB" id="A0A1I5QPM0"/>
<keyword evidence="2" id="KW-0732">Signal</keyword>
<evidence type="ECO:0000256" key="2">
    <source>
        <dbReference type="SAM" id="SignalP"/>
    </source>
</evidence>
<gene>
    <name evidence="4" type="ORF">SAMN04488047_10751</name>
</gene>
<name>A0A1I5QPM0_9RHOB</name>
<dbReference type="InterPro" id="IPR027275">
    <property type="entry name" value="PRC-brl_dom"/>
</dbReference>
<feature type="region of interest" description="Disordered" evidence="1">
    <location>
        <begin position="122"/>
        <end position="195"/>
    </location>
</feature>
<feature type="signal peptide" evidence="2">
    <location>
        <begin position="1"/>
        <end position="20"/>
    </location>
</feature>
<dbReference type="PANTHER" id="PTHR36505:SF1">
    <property type="entry name" value="BLR1072 PROTEIN"/>
    <property type="match status" value="1"/>
</dbReference>
<dbReference type="EMBL" id="FOXA01000007">
    <property type="protein sequence ID" value="SFP48258.1"/>
    <property type="molecule type" value="Genomic_DNA"/>
</dbReference>
<reference evidence="4 5" key="1">
    <citation type="submission" date="2016-10" db="EMBL/GenBank/DDBJ databases">
        <authorList>
            <person name="de Groot N.N."/>
        </authorList>
    </citation>
    <scope>NUCLEOTIDE SEQUENCE [LARGE SCALE GENOMIC DNA]</scope>
    <source>
        <strain evidence="4 5">DSM 19547</strain>
    </source>
</reference>
<dbReference type="OrthoDB" id="7876889at2"/>
<feature type="chain" id="PRO_5011688036" evidence="2">
    <location>
        <begin position="21"/>
        <end position="408"/>
    </location>
</feature>
<feature type="compositionally biased region" description="Low complexity" evidence="1">
    <location>
        <begin position="130"/>
        <end position="141"/>
    </location>
</feature>
<dbReference type="InterPro" id="IPR011033">
    <property type="entry name" value="PRC_barrel-like_sf"/>
</dbReference>
<evidence type="ECO:0000256" key="1">
    <source>
        <dbReference type="SAM" id="MobiDB-lite"/>
    </source>
</evidence>
<keyword evidence="5" id="KW-1185">Reference proteome</keyword>